<dbReference type="PANTHER" id="PTHR31025:SF29">
    <property type="entry name" value="SI:CH211-196P9.1"/>
    <property type="match status" value="1"/>
</dbReference>
<feature type="region of interest" description="Disordered" evidence="1">
    <location>
        <begin position="238"/>
        <end position="261"/>
    </location>
</feature>
<comment type="caution">
    <text evidence="2">The sequence shown here is derived from an EMBL/GenBank/DDBJ whole genome shotgun (WGS) entry which is preliminary data.</text>
</comment>
<organism evidence="2 3">
    <name type="scientific">Mugilogobius chulae</name>
    <name type="common">yellowstripe goby</name>
    <dbReference type="NCBI Taxonomy" id="88201"/>
    <lineage>
        <taxon>Eukaryota</taxon>
        <taxon>Metazoa</taxon>
        <taxon>Chordata</taxon>
        <taxon>Craniata</taxon>
        <taxon>Vertebrata</taxon>
        <taxon>Euteleostomi</taxon>
        <taxon>Actinopterygii</taxon>
        <taxon>Neopterygii</taxon>
        <taxon>Teleostei</taxon>
        <taxon>Neoteleostei</taxon>
        <taxon>Acanthomorphata</taxon>
        <taxon>Gobiaria</taxon>
        <taxon>Gobiiformes</taxon>
        <taxon>Gobioidei</taxon>
        <taxon>Gobiidae</taxon>
        <taxon>Gobionellinae</taxon>
        <taxon>Mugilogobius</taxon>
    </lineage>
</organism>
<evidence type="ECO:0000313" key="2">
    <source>
        <dbReference type="EMBL" id="KAK7919330.1"/>
    </source>
</evidence>
<accession>A0AAW0P912</accession>
<keyword evidence="3" id="KW-1185">Reference proteome</keyword>
<proteinExistence type="predicted"/>
<reference evidence="3" key="1">
    <citation type="submission" date="2024-04" db="EMBL/GenBank/DDBJ databases">
        <title>Salinicola lusitanus LLJ914,a marine bacterium isolated from the Okinawa Trough.</title>
        <authorList>
            <person name="Li J."/>
        </authorList>
    </citation>
    <scope>NUCLEOTIDE SEQUENCE [LARGE SCALE GENOMIC DNA]</scope>
</reference>
<gene>
    <name evidence="2" type="ORF">WMY93_010614</name>
</gene>
<sequence length="496" mass="55561">MRSEGPCESEDGNLLVSWQEVALAKPSGTQFRPEQHWWAVGLVIERFCLPPEANIKFKDATGTEVDGEIFSDLLHLGNTVLTLFSDDEFSDSSFSSTSDVSDVGWSSGSSTVIVDGPPDKQPRVDYTSSVDTASAKQLIETVMRNSSGGEEVLEEYQRTETLTDATRRKMVNILVSHMMENHGHLPSKATREKYALGVVMAFPSLKDPFAKKGYEHFYDATSGTGYISWRLKTVQRRRRQIASKPQSSPSDLTLGGPTSPRTVKAVQQLDGDACQEALSLLNHTTDRVLIMQKMRETFQFRQKIVNDPDKSGDVLTIFPRFLDTAGLVNQDFQIMFDEETSARLLQKWDLFFKPGIIRQAMQLVPTPELQCLIKSAQSPAGNDLEEEKAYDHDMASLLLLIHLLPPPPGGSKNPKISATDAMERLITFHKSCCSLEERLRNNKKDHPYILAVGRQKNKIDKFYIVMDCHLIPCEASSSLGAFDELFKVHFYVCLSL</sequence>
<evidence type="ECO:0000256" key="1">
    <source>
        <dbReference type="SAM" id="MobiDB-lite"/>
    </source>
</evidence>
<dbReference type="EMBL" id="JBBPFD010000007">
    <property type="protein sequence ID" value="KAK7919330.1"/>
    <property type="molecule type" value="Genomic_DNA"/>
</dbReference>
<dbReference type="PANTHER" id="PTHR31025">
    <property type="entry name" value="SI:CH211-196P9.1-RELATED"/>
    <property type="match status" value="1"/>
</dbReference>
<name>A0AAW0P912_9GOBI</name>
<dbReference type="AlphaFoldDB" id="A0AAW0P912"/>
<evidence type="ECO:0000313" key="3">
    <source>
        <dbReference type="Proteomes" id="UP001460270"/>
    </source>
</evidence>
<dbReference type="Proteomes" id="UP001460270">
    <property type="component" value="Unassembled WGS sequence"/>
</dbReference>
<protein>
    <submittedName>
        <fullName evidence="2">Uncharacterized protein</fullName>
    </submittedName>
</protein>